<dbReference type="CDD" id="cd00761">
    <property type="entry name" value="Glyco_tranf_GTA_type"/>
    <property type="match status" value="1"/>
</dbReference>
<dbReference type="InterPro" id="IPR050834">
    <property type="entry name" value="Glycosyltransf_2"/>
</dbReference>
<dbReference type="PANTHER" id="PTHR43685:SF3">
    <property type="entry name" value="SLR2126 PROTEIN"/>
    <property type="match status" value="1"/>
</dbReference>
<dbReference type="EMBL" id="PYFT01000001">
    <property type="protein sequence ID" value="PSR52061.1"/>
    <property type="molecule type" value="Genomic_DNA"/>
</dbReference>
<accession>A0A2T2Y957</accession>
<dbReference type="InterPro" id="IPR029044">
    <property type="entry name" value="Nucleotide-diphossugar_trans"/>
</dbReference>
<evidence type="ECO:0000313" key="2">
    <source>
        <dbReference type="EMBL" id="PSR52061.1"/>
    </source>
</evidence>
<dbReference type="Pfam" id="PF00535">
    <property type="entry name" value="Glycos_transf_2"/>
    <property type="match status" value="1"/>
</dbReference>
<protein>
    <recommendedName>
        <fullName evidence="1">Glycosyltransferase 2-like domain-containing protein</fullName>
    </recommendedName>
</protein>
<dbReference type="AlphaFoldDB" id="A0A2T2Y957"/>
<evidence type="ECO:0000259" key="1">
    <source>
        <dbReference type="Pfam" id="PF00535"/>
    </source>
</evidence>
<dbReference type="Proteomes" id="UP000240357">
    <property type="component" value="Unassembled WGS sequence"/>
</dbReference>
<name>A0A2T2Y957_9BACT</name>
<keyword evidence="3" id="KW-1185">Reference proteome</keyword>
<comment type="caution">
    <text evidence="2">The sequence shown here is derived from an EMBL/GenBank/DDBJ whole genome shotgun (WGS) entry which is preliminary data.</text>
</comment>
<dbReference type="SUPFAM" id="SSF53448">
    <property type="entry name" value="Nucleotide-diphospho-sugar transferases"/>
    <property type="match status" value="1"/>
</dbReference>
<feature type="domain" description="Glycosyltransferase 2-like" evidence="1">
    <location>
        <begin position="4"/>
        <end position="118"/>
    </location>
</feature>
<dbReference type="RefSeq" id="WP_106925317.1">
    <property type="nucleotide sequence ID" value="NZ_PYFT01000001.1"/>
</dbReference>
<dbReference type="Gene3D" id="3.90.550.10">
    <property type="entry name" value="Spore Coat Polysaccharide Biosynthesis Protein SpsA, Chain A"/>
    <property type="match status" value="1"/>
</dbReference>
<gene>
    <name evidence="2" type="ORF">AHMF7605_00265</name>
</gene>
<evidence type="ECO:0000313" key="3">
    <source>
        <dbReference type="Proteomes" id="UP000240357"/>
    </source>
</evidence>
<sequence>MKVSIIIPTYNGAHKILKALHSLERQVYKPEEVIVVVDGSTDGTASIIQNNKIQLPGFKIIEQANSGRAAVRNRGAAESTGDLLVFMDDDMIVPKEWLSAHVEHHNSVKNSLLVGKLEPPGIELKGEFIIFENWQNNKWNKNLIQDNREVALLKNPYISANNFSIPKDLFLKLGQFDSRLNDAEDYDLAVRAFQENYPIYISSKAYAYHIDLGLKNFRSYIRRVRQYRTAQEKLVLLNPGLYIDKNKNERYPDNPVGIKYNIFKMFAHEYWIAAAEKEYLKWLPLPIRCKIYDIIVTANGKFFPDKVDLSKN</sequence>
<proteinExistence type="predicted"/>
<reference evidence="2 3" key="1">
    <citation type="submission" date="2018-03" db="EMBL/GenBank/DDBJ databases">
        <title>Adhaeribacter sp. HMF7605 Genome sequencing and assembly.</title>
        <authorList>
            <person name="Kang H."/>
            <person name="Kang J."/>
            <person name="Cha I."/>
            <person name="Kim H."/>
            <person name="Joh K."/>
        </authorList>
    </citation>
    <scope>NUCLEOTIDE SEQUENCE [LARGE SCALE GENOMIC DNA]</scope>
    <source>
        <strain evidence="2 3">HMF7605</strain>
    </source>
</reference>
<dbReference type="PANTHER" id="PTHR43685">
    <property type="entry name" value="GLYCOSYLTRANSFERASE"/>
    <property type="match status" value="1"/>
</dbReference>
<dbReference type="InterPro" id="IPR001173">
    <property type="entry name" value="Glyco_trans_2-like"/>
</dbReference>
<organism evidence="2 3">
    <name type="scientific">Adhaeribacter arboris</name>
    <dbReference type="NCBI Taxonomy" id="2072846"/>
    <lineage>
        <taxon>Bacteria</taxon>
        <taxon>Pseudomonadati</taxon>
        <taxon>Bacteroidota</taxon>
        <taxon>Cytophagia</taxon>
        <taxon>Cytophagales</taxon>
        <taxon>Hymenobacteraceae</taxon>
        <taxon>Adhaeribacter</taxon>
    </lineage>
</organism>
<dbReference type="OrthoDB" id="9810303at2"/>